<accession>A0AAV7SH33</accession>
<gene>
    <name evidence="2" type="ORF">NDU88_003848</name>
</gene>
<dbReference type="EMBL" id="JANPWB010000008">
    <property type="protein sequence ID" value="KAJ1163390.1"/>
    <property type="molecule type" value="Genomic_DNA"/>
</dbReference>
<sequence>MCSPWWDTAGSQSQARLQSGMKKTRDLKDESQSCAPLPRDGRGLRQDTRNPSQGGEPHNSGTTGAGEASRGMRKMPCTKEKKTAPRKLDSALPGDALL</sequence>
<evidence type="ECO:0000256" key="1">
    <source>
        <dbReference type="SAM" id="MobiDB-lite"/>
    </source>
</evidence>
<feature type="compositionally biased region" description="Basic and acidic residues" evidence="1">
    <location>
        <begin position="39"/>
        <end position="48"/>
    </location>
</feature>
<dbReference type="Proteomes" id="UP001066276">
    <property type="component" value="Chromosome 4_2"/>
</dbReference>
<organism evidence="2 3">
    <name type="scientific">Pleurodeles waltl</name>
    <name type="common">Iberian ribbed newt</name>
    <dbReference type="NCBI Taxonomy" id="8319"/>
    <lineage>
        <taxon>Eukaryota</taxon>
        <taxon>Metazoa</taxon>
        <taxon>Chordata</taxon>
        <taxon>Craniata</taxon>
        <taxon>Vertebrata</taxon>
        <taxon>Euteleostomi</taxon>
        <taxon>Amphibia</taxon>
        <taxon>Batrachia</taxon>
        <taxon>Caudata</taxon>
        <taxon>Salamandroidea</taxon>
        <taxon>Salamandridae</taxon>
        <taxon>Pleurodelinae</taxon>
        <taxon>Pleurodeles</taxon>
    </lineage>
</organism>
<protein>
    <submittedName>
        <fullName evidence="2">Uncharacterized protein</fullName>
    </submittedName>
</protein>
<name>A0AAV7SH33_PLEWA</name>
<dbReference type="AlphaFoldDB" id="A0AAV7SH33"/>
<feature type="compositionally biased region" description="Basic and acidic residues" evidence="1">
    <location>
        <begin position="77"/>
        <end position="89"/>
    </location>
</feature>
<proteinExistence type="predicted"/>
<keyword evidence="3" id="KW-1185">Reference proteome</keyword>
<comment type="caution">
    <text evidence="2">The sequence shown here is derived from an EMBL/GenBank/DDBJ whole genome shotgun (WGS) entry which is preliminary data.</text>
</comment>
<reference evidence="2" key="1">
    <citation type="journal article" date="2022" name="bioRxiv">
        <title>Sequencing and chromosome-scale assembly of the giantPleurodeles waltlgenome.</title>
        <authorList>
            <person name="Brown T."/>
            <person name="Elewa A."/>
            <person name="Iarovenko S."/>
            <person name="Subramanian E."/>
            <person name="Araus A.J."/>
            <person name="Petzold A."/>
            <person name="Susuki M."/>
            <person name="Suzuki K.-i.T."/>
            <person name="Hayashi T."/>
            <person name="Toyoda A."/>
            <person name="Oliveira C."/>
            <person name="Osipova E."/>
            <person name="Leigh N.D."/>
            <person name="Simon A."/>
            <person name="Yun M.H."/>
        </authorList>
    </citation>
    <scope>NUCLEOTIDE SEQUENCE</scope>
    <source>
        <strain evidence="2">20211129_DDA</strain>
        <tissue evidence="2">Liver</tissue>
    </source>
</reference>
<evidence type="ECO:0000313" key="3">
    <source>
        <dbReference type="Proteomes" id="UP001066276"/>
    </source>
</evidence>
<feature type="region of interest" description="Disordered" evidence="1">
    <location>
        <begin position="1"/>
        <end position="98"/>
    </location>
</feature>
<evidence type="ECO:0000313" key="2">
    <source>
        <dbReference type="EMBL" id="KAJ1163390.1"/>
    </source>
</evidence>